<keyword evidence="2" id="KW-0472">Membrane</keyword>
<keyword evidence="4" id="KW-1185">Reference proteome</keyword>
<dbReference type="AlphaFoldDB" id="A0AAQ4E874"/>
<organism evidence="3 4">
    <name type="scientific">Amblyomma americanum</name>
    <name type="common">Lone star tick</name>
    <dbReference type="NCBI Taxonomy" id="6943"/>
    <lineage>
        <taxon>Eukaryota</taxon>
        <taxon>Metazoa</taxon>
        <taxon>Ecdysozoa</taxon>
        <taxon>Arthropoda</taxon>
        <taxon>Chelicerata</taxon>
        <taxon>Arachnida</taxon>
        <taxon>Acari</taxon>
        <taxon>Parasitiformes</taxon>
        <taxon>Ixodida</taxon>
        <taxon>Ixodoidea</taxon>
        <taxon>Ixodidae</taxon>
        <taxon>Amblyomminae</taxon>
        <taxon>Amblyomma</taxon>
    </lineage>
</organism>
<proteinExistence type="predicted"/>
<name>A0AAQ4E874_AMBAM</name>
<comment type="caution">
    <text evidence="3">The sequence shown here is derived from an EMBL/GenBank/DDBJ whole genome shotgun (WGS) entry which is preliminary data.</text>
</comment>
<dbReference type="Proteomes" id="UP001321473">
    <property type="component" value="Unassembled WGS sequence"/>
</dbReference>
<feature type="compositionally biased region" description="Polar residues" evidence="1">
    <location>
        <begin position="83"/>
        <end position="92"/>
    </location>
</feature>
<feature type="region of interest" description="Disordered" evidence="1">
    <location>
        <begin position="60"/>
        <end position="101"/>
    </location>
</feature>
<evidence type="ECO:0000313" key="4">
    <source>
        <dbReference type="Proteomes" id="UP001321473"/>
    </source>
</evidence>
<gene>
    <name evidence="3" type="ORF">V5799_025893</name>
</gene>
<feature type="compositionally biased region" description="Polar residues" evidence="1">
    <location>
        <begin position="60"/>
        <end position="76"/>
    </location>
</feature>
<feature type="transmembrane region" description="Helical" evidence="2">
    <location>
        <begin position="114"/>
        <end position="135"/>
    </location>
</feature>
<accession>A0AAQ4E874</accession>
<protein>
    <submittedName>
        <fullName evidence="3">Uncharacterized protein</fullName>
    </submittedName>
</protein>
<keyword evidence="2" id="KW-0812">Transmembrane</keyword>
<evidence type="ECO:0000256" key="1">
    <source>
        <dbReference type="SAM" id="MobiDB-lite"/>
    </source>
</evidence>
<keyword evidence="2" id="KW-1133">Transmembrane helix</keyword>
<evidence type="ECO:0000256" key="2">
    <source>
        <dbReference type="SAM" id="Phobius"/>
    </source>
</evidence>
<sequence>MLFDTPEYGLGVLDPIAAAKDQMVEMPTPTEEHEDLARQKGDITKKLLPNQRPDEILITSQQRQPASCRSGYNSTAFAAPGASSATPESRSSLAWGEGHCSHDEGVPEMGARQAMVSLAAIMVAVALACILVILITRYTGGLTRRHRIQGQLTPLNKTTGWPPHLH</sequence>
<reference evidence="3 4" key="1">
    <citation type="journal article" date="2023" name="Arcadia Sci">
        <title>De novo assembly of a long-read Amblyomma americanum tick genome.</title>
        <authorList>
            <person name="Chou S."/>
            <person name="Poskanzer K.E."/>
            <person name="Rollins M."/>
            <person name="Thuy-Boun P.S."/>
        </authorList>
    </citation>
    <scope>NUCLEOTIDE SEQUENCE [LARGE SCALE GENOMIC DNA]</scope>
    <source>
        <strain evidence="3">F_SG_1</strain>
        <tissue evidence="3">Salivary glands</tissue>
    </source>
</reference>
<evidence type="ECO:0000313" key="3">
    <source>
        <dbReference type="EMBL" id="KAK8770864.1"/>
    </source>
</evidence>
<dbReference type="EMBL" id="JARKHS020020459">
    <property type="protein sequence ID" value="KAK8770864.1"/>
    <property type="molecule type" value="Genomic_DNA"/>
</dbReference>